<dbReference type="GO" id="GO:0000978">
    <property type="term" value="F:RNA polymerase II cis-regulatory region sequence-specific DNA binding"/>
    <property type="evidence" value="ECO:0007669"/>
    <property type="project" value="TreeGrafter"/>
</dbReference>
<accession>V9KY04</accession>
<evidence type="ECO:0000256" key="1">
    <source>
        <dbReference type="SAM" id="MobiDB-lite"/>
    </source>
</evidence>
<dbReference type="GeneID" id="103175988"/>
<evidence type="ECO:0000313" key="3">
    <source>
        <dbReference type="EMBL" id="AFP04101.1"/>
    </source>
</evidence>
<protein>
    <submittedName>
        <fullName evidence="3">Zinc finger protein 821-like protein</fullName>
    </submittedName>
</protein>
<dbReference type="GO" id="GO:0001228">
    <property type="term" value="F:DNA-binding transcription activator activity, RNA polymerase II-specific"/>
    <property type="evidence" value="ECO:0007669"/>
    <property type="project" value="TreeGrafter"/>
</dbReference>
<name>V9KY04_CALMI</name>
<feature type="region of interest" description="Disordered" evidence="1">
    <location>
        <begin position="242"/>
        <end position="261"/>
    </location>
</feature>
<dbReference type="Pfam" id="PF21107">
    <property type="entry name" value="STPRs"/>
    <property type="match status" value="1"/>
</dbReference>
<organism evidence="3">
    <name type="scientific">Callorhinchus milii</name>
    <name type="common">Ghost shark</name>
    <dbReference type="NCBI Taxonomy" id="7868"/>
    <lineage>
        <taxon>Eukaryota</taxon>
        <taxon>Metazoa</taxon>
        <taxon>Chordata</taxon>
        <taxon>Craniata</taxon>
        <taxon>Vertebrata</taxon>
        <taxon>Chondrichthyes</taxon>
        <taxon>Holocephali</taxon>
        <taxon>Chimaeriformes</taxon>
        <taxon>Callorhinchidae</taxon>
        <taxon>Callorhinchus</taxon>
    </lineage>
</organism>
<dbReference type="EMBL" id="JW871583">
    <property type="protein sequence ID" value="AFP04101.1"/>
    <property type="molecule type" value="mRNA"/>
</dbReference>
<feature type="compositionally biased region" description="Low complexity" evidence="1">
    <location>
        <begin position="61"/>
        <end position="70"/>
    </location>
</feature>
<feature type="region of interest" description="Disordered" evidence="1">
    <location>
        <begin position="325"/>
        <end position="346"/>
    </location>
</feature>
<dbReference type="PANTHER" id="PTHR46451:SF1">
    <property type="entry name" value="RAS-RESPONSIVE ELEMENT-BINDING PROTEIN 1"/>
    <property type="match status" value="1"/>
</dbReference>
<proteinExistence type="evidence at transcript level"/>
<dbReference type="KEGG" id="cmk:103175988"/>
<dbReference type="PANTHER" id="PTHR46451">
    <property type="entry name" value="RAS-RESPONSIVE ELEMENT-BINDING PROTEIN 1"/>
    <property type="match status" value="1"/>
</dbReference>
<dbReference type="OrthoDB" id="9898763at2759"/>
<feature type="region of interest" description="Disordered" evidence="1">
    <location>
        <begin position="1"/>
        <end position="81"/>
    </location>
</feature>
<dbReference type="RefSeq" id="XP_007887505.2">
    <property type="nucleotide sequence ID" value="XM_007889314.2"/>
</dbReference>
<dbReference type="Gene3D" id="3.30.160.60">
    <property type="entry name" value="Classic Zinc Finger"/>
    <property type="match status" value="1"/>
</dbReference>
<dbReference type="InterPro" id="IPR013087">
    <property type="entry name" value="Znf_C2H2_type"/>
</dbReference>
<sequence length="346" mass="39614">MGILVMLPSEKLRKENCGDSTQYSEHESFPKEPEGNLSPSSTFMPADNNEGIDSHNMKGPETSSDFSQSEESQESEDQQENTTGYQCPLCELTCETTCELSTHIQQHHQDIRGTKGINCSICGGTLNSISSLDKQTLGPGRKPHHCAVCGQTLTTEGHIHSEKLSDGKPDPEHNCPGASVPEEPGPFWNSVVAASMLFVCETCITYRNLMEAQETSVQKWMVRRQNEPLHIRLQRLERERTAKRLKRANETPDERETRRLRDREAKRLQRLQESEEQRARRLQRDREAMRMKRANETPEKRQARLIREREAKRIKRRLQKLDPSLSLHISQNPSTPEINPFQLHVA</sequence>
<dbReference type="PROSITE" id="PS00028">
    <property type="entry name" value="ZINC_FINGER_C2H2_1"/>
    <property type="match status" value="1"/>
</dbReference>
<dbReference type="GO" id="GO:0005634">
    <property type="term" value="C:nucleus"/>
    <property type="evidence" value="ECO:0007669"/>
    <property type="project" value="TreeGrafter"/>
</dbReference>
<evidence type="ECO:0000259" key="2">
    <source>
        <dbReference type="PROSITE" id="PS00028"/>
    </source>
</evidence>
<dbReference type="InterPro" id="IPR048998">
    <property type="entry name" value="STPR"/>
</dbReference>
<feature type="region of interest" description="Disordered" evidence="1">
    <location>
        <begin position="269"/>
        <end position="302"/>
    </location>
</feature>
<dbReference type="AlphaFoldDB" id="V9KY04"/>
<dbReference type="InterPro" id="IPR052795">
    <property type="entry name" value="RREB1"/>
</dbReference>
<feature type="compositionally biased region" description="Polar residues" evidence="1">
    <location>
        <begin position="327"/>
        <end position="337"/>
    </location>
</feature>
<feature type="compositionally biased region" description="Basic and acidic residues" evidence="1">
    <location>
        <begin position="24"/>
        <end position="34"/>
    </location>
</feature>
<feature type="domain" description="C2H2-type" evidence="2">
    <location>
        <begin position="87"/>
        <end position="108"/>
    </location>
</feature>
<reference evidence="3" key="1">
    <citation type="journal article" date="2014" name="Nature">
        <title>Elephant shark genome provides unique insights into gnathostome evolution.</title>
        <authorList>
            <consortium name="International Elephant Shark Genome Sequencing Consortium"/>
            <person name="Venkatesh B."/>
            <person name="Lee A.P."/>
            <person name="Ravi V."/>
            <person name="Maurya A.K."/>
            <person name="Lian M.M."/>
            <person name="Swann J.B."/>
            <person name="Ohta Y."/>
            <person name="Flajnik M.F."/>
            <person name="Sutoh Y."/>
            <person name="Kasahara M."/>
            <person name="Hoon S."/>
            <person name="Gangu V."/>
            <person name="Roy S.W."/>
            <person name="Irimia M."/>
            <person name="Korzh V."/>
            <person name="Kondrychyn I."/>
            <person name="Lim Z.W."/>
            <person name="Tay B.H."/>
            <person name="Tohari S."/>
            <person name="Kong K.W."/>
            <person name="Ho S."/>
            <person name="Lorente-Galdos B."/>
            <person name="Quilez J."/>
            <person name="Marques-Bonet T."/>
            <person name="Raney B.J."/>
            <person name="Ingham P.W."/>
            <person name="Tay A."/>
            <person name="Hillier L.W."/>
            <person name="Minx P."/>
            <person name="Boehm T."/>
            <person name="Wilson R.K."/>
            <person name="Brenner S."/>
            <person name="Warren W.C."/>
        </authorList>
    </citation>
    <scope>NUCLEOTIDE SEQUENCE</scope>
    <source>
        <tissue evidence="3">Heart</tissue>
    </source>
</reference>